<organism evidence="1 2">
    <name type="scientific">Sinomonas terricola</name>
    <dbReference type="NCBI Taxonomy" id="3110330"/>
    <lineage>
        <taxon>Bacteria</taxon>
        <taxon>Bacillati</taxon>
        <taxon>Actinomycetota</taxon>
        <taxon>Actinomycetes</taxon>
        <taxon>Micrococcales</taxon>
        <taxon>Micrococcaceae</taxon>
        <taxon>Sinomonas</taxon>
    </lineage>
</organism>
<sequence>MNEDTGALHEPQPYAIFRDAIAVLGSDESIPGEIRRLAIGLVGSPEREQADGLIGAVDALPEAIWQGLSFADRQVVLVARVAAEHHAVPAGLAAAGGGGPLRAWMRKLSPREFFPVGEISTGVSAPAWGP</sequence>
<reference evidence="1 2" key="1">
    <citation type="submission" date="2023-12" db="EMBL/GenBank/DDBJ databases">
        <title>Sinomonas terricola sp. nov, isolated from litchi orchard soil in Guangdong, PR China.</title>
        <authorList>
            <person name="Jiaxin W."/>
            <person name="Yang Z."/>
            <person name="Honghui Z."/>
        </authorList>
    </citation>
    <scope>NUCLEOTIDE SEQUENCE [LARGE SCALE GENOMIC DNA]</scope>
    <source>
        <strain evidence="1 2">JGH33</strain>
    </source>
</reference>
<gene>
    <name evidence="1" type="ORF">SPF06_03425</name>
</gene>
<comment type="caution">
    <text evidence="1">The sequence shown here is derived from an EMBL/GenBank/DDBJ whole genome shotgun (WGS) entry which is preliminary data.</text>
</comment>
<keyword evidence="2" id="KW-1185">Reference proteome</keyword>
<dbReference type="RefSeq" id="WP_323277516.1">
    <property type="nucleotide sequence ID" value="NZ_JAYGGQ010000001.1"/>
</dbReference>
<name>A0ABU5T2Q1_9MICC</name>
<accession>A0ABU5T2Q1</accession>
<dbReference type="Proteomes" id="UP001304769">
    <property type="component" value="Unassembled WGS sequence"/>
</dbReference>
<evidence type="ECO:0000313" key="2">
    <source>
        <dbReference type="Proteomes" id="UP001304769"/>
    </source>
</evidence>
<evidence type="ECO:0000313" key="1">
    <source>
        <dbReference type="EMBL" id="MEA5453764.1"/>
    </source>
</evidence>
<protein>
    <submittedName>
        <fullName evidence="1">Uncharacterized protein</fullName>
    </submittedName>
</protein>
<dbReference type="EMBL" id="JAYGGQ010000001">
    <property type="protein sequence ID" value="MEA5453764.1"/>
    <property type="molecule type" value="Genomic_DNA"/>
</dbReference>
<proteinExistence type="predicted"/>